<dbReference type="Proteomes" id="UP000626109">
    <property type="component" value="Unassembled WGS sequence"/>
</dbReference>
<dbReference type="GO" id="GO:0003723">
    <property type="term" value="F:RNA binding"/>
    <property type="evidence" value="ECO:0007669"/>
    <property type="project" value="InterPro"/>
</dbReference>
<evidence type="ECO:0000259" key="1">
    <source>
        <dbReference type="Pfam" id="PF02854"/>
    </source>
</evidence>
<evidence type="ECO:0000313" key="3">
    <source>
        <dbReference type="EMBL" id="CAE8644534.1"/>
    </source>
</evidence>
<dbReference type="EMBL" id="CAJNNW010002664">
    <property type="protein sequence ID" value="CAE8644534.1"/>
    <property type="molecule type" value="Genomic_DNA"/>
</dbReference>
<gene>
    <name evidence="2" type="ORF">PGLA1383_LOCUS56512</name>
    <name evidence="3" type="ORF">PGLA2088_LOCUS3142</name>
</gene>
<accession>A0A813HW32</accession>
<evidence type="ECO:0000313" key="4">
    <source>
        <dbReference type="Proteomes" id="UP000654075"/>
    </source>
</evidence>
<dbReference type="Pfam" id="PF02854">
    <property type="entry name" value="MIF4G"/>
    <property type="match status" value="1"/>
</dbReference>
<dbReference type="Gene3D" id="1.25.40.180">
    <property type="match status" value="1"/>
</dbReference>
<comment type="caution">
    <text evidence="2">The sequence shown here is derived from an EMBL/GenBank/DDBJ whole genome shotgun (WGS) entry which is preliminary data.</text>
</comment>
<name>A0A813HW32_POLGL</name>
<dbReference type="Proteomes" id="UP000654075">
    <property type="component" value="Unassembled WGS sequence"/>
</dbReference>
<feature type="domain" description="MIF4G" evidence="1">
    <location>
        <begin position="100"/>
        <end position="214"/>
    </location>
</feature>
<dbReference type="EMBL" id="CAJNNV010033055">
    <property type="protein sequence ID" value="CAE8641941.1"/>
    <property type="molecule type" value="Genomic_DNA"/>
</dbReference>
<proteinExistence type="predicted"/>
<dbReference type="InterPro" id="IPR016024">
    <property type="entry name" value="ARM-type_fold"/>
</dbReference>
<sequence length="301" mass="33298">MVHRRAHFSTGTAGRMADIERQALRILQPVEGRTSRQLAEELASLEIFSAEEFEPVAKALVRSFDGSRESCLTLPYSVVVACELRNRLRQVSSGTDNPDHHFRRALLEECQDKFESLLQVVDSSTASKSEAALAEKCLVRIVTFIGHLFLGKLGAHKVIHCILTDLIDPGDSLPTEFRVKCSHTLLKIVGHALADVDVSFLVAFIGRLVELTAKSSFGAHTRRLVEELQEISTTSWQPERVVSVRAEMVASHVEVSCTNMGGEQVCAFSLMASAKLPDLVAEVKSQILNPFDVLTLTMMRR</sequence>
<reference evidence="2" key="1">
    <citation type="submission" date="2021-02" db="EMBL/GenBank/DDBJ databases">
        <authorList>
            <person name="Dougan E. K."/>
            <person name="Rhodes N."/>
            <person name="Thang M."/>
            <person name="Chan C."/>
        </authorList>
    </citation>
    <scope>NUCLEOTIDE SEQUENCE</scope>
</reference>
<organism evidence="2 4">
    <name type="scientific">Polarella glacialis</name>
    <name type="common">Dinoflagellate</name>
    <dbReference type="NCBI Taxonomy" id="89957"/>
    <lineage>
        <taxon>Eukaryota</taxon>
        <taxon>Sar</taxon>
        <taxon>Alveolata</taxon>
        <taxon>Dinophyceae</taxon>
        <taxon>Suessiales</taxon>
        <taxon>Suessiaceae</taxon>
        <taxon>Polarella</taxon>
    </lineage>
</organism>
<dbReference type="InterPro" id="IPR003890">
    <property type="entry name" value="MIF4G-like_typ-3"/>
</dbReference>
<dbReference type="SUPFAM" id="SSF48371">
    <property type="entry name" value="ARM repeat"/>
    <property type="match status" value="1"/>
</dbReference>
<evidence type="ECO:0000313" key="2">
    <source>
        <dbReference type="EMBL" id="CAE8641941.1"/>
    </source>
</evidence>
<protein>
    <recommendedName>
        <fullName evidence="1">MIF4G domain-containing protein</fullName>
    </recommendedName>
</protein>
<keyword evidence="4" id="KW-1185">Reference proteome</keyword>
<dbReference type="AlphaFoldDB" id="A0A813HW32"/>